<dbReference type="SUPFAM" id="SSF55945">
    <property type="entry name" value="TATA-box binding protein-like"/>
    <property type="match status" value="1"/>
</dbReference>
<keyword evidence="11" id="KW-0010">Activator</keyword>
<dbReference type="PANTHER" id="PTHR43003">
    <property type="entry name" value="DNA-3-METHYLADENINE GLYCOSYLASE"/>
    <property type="match status" value="1"/>
</dbReference>
<feature type="domain" description="HTH araC/xylS-type" evidence="14">
    <location>
        <begin position="90"/>
        <end position="188"/>
    </location>
</feature>
<dbReference type="GO" id="GO:0003700">
    <property type="term" value="F:DNA-binding transcription factor activity"/>
    <property type="evidence" value="ECO:0007669"/>
    <property type="project" value="InterPro"/>
</dbReference>
<evidence type="ECO:0000256" key="2">
    <source>
        <dbReference type="ARBA" id="ARBA00001947"/>
    </source>
</evidence>
<keyword evidence="8" id="KW-0862">Zinc</keyword>
<evidence type="ECO:0000256" key="3">
    <source>
        <dbReference type="ARBA" id="ARBA00012000"/>
    </source>
</evidence>
<name>A0A7I9V0Z6_9ACTN</name>
<dbReference type="GO" id="GO:0008725">
    <property type="term" value="F:DNA-3-methyladenine glycosylase activity"/>
    <property type="evidence" value="ECO:0007669"/>
    <property type="project" value="TreeGrafter"/>
</dbReference>
<evidence type="ECO:0000256" key="6">
    <source>
        <dbReference type="ARBA" id="ARBA00022723"/>
    </source>
</evidence>
<evidence type="ECO:0000256" key="1">
    <source>
        <dbReference type="ARBA" id="ARBA00000086"/>
    </source>
</evidence>
<keyword evidence="5" id="KW-0808">Transferase</keyword>
<dbReference type="PROSITE" id="PS00041">
    <property type="entry name" value="HTH_ARAC_FAMILY_1"/>
    <property type="match status" value="1"/>
</dbReference>
<dbReference type="Pfam" id="PF06029">
    <property type="entry name" value="AlkA_N"/>
    <property type="match status" value="1"/>
</dbReference>
<dbReference type="InterPro" id="IPR004026">
    <property type="entry name" value="Ada_DNA_repair_Zn-bd"/>
</dbReference>
<evidence type="ECO:0000256" key="12">
    <source>
        <dbReference type="ARBA" id="ARBA00023163"/>
    </source>
</evidence>
<dbReference type="GO" id="GO:0006285">
    <property type="term" value="P:base-excision repair, AP site formation"/>
    <property type="evidence" value="ECO:0007669"/>
    <property type="project" value="TreeGrafter"/>
</dbReference>
<keyword evidence="10" id="KW-0238">DNA-binding</keyword>
<dbReference type="SUPFAM" id="SSF48150">
    <property type="entry name" value="DNA-glycosylase"/>
    <property type="match status" value="1"/>
</dbReference>
<dbReference type="InterPro" id="IPR035451">
    <property type="entry name" value="Ada-like_dom_sf"/>
</dbReference>
<protein>
    <recommendedName>
        <fullName evidence="3">DNA-3-methyladenine glycosylase II</fullName>
        <ecNumber evidence="3">3.2.2.21</ecNumber>
    </recommendedName>
</protein>
<dbReference type="PROSITE" id="PS01124">
    <property type="entry name" value="HTH_ARAC_FAMILY_2"/>
    <property type="match status" value="1"/>
</dbReference>
<keyword evidence="13" id="KW-0234">DNA repair</keyword>
<evidence type="ECO:0000256" key="11">
    <source>
        <dbReference type="ARBA" id="ARBA00023159"/>
    </source>
</evidence>
<dbReference type="GO" id="GO:0005737">
    <property type="term" value="C:cytoplasm"/>
    <property type="evidence" value="ECO:0007669"/>
    <property type="project" value="TreeGrafter"/>
</dbReference>
<dbReference type="Pfam" id="PF12833">
    <property type="entry name" value="HTH_18"/>
    <property type="match status" value="1"/>
</dbReference>
<evidence type="ECO:0000256" key="4">
    <source>
        <dbReference type="ARBA" id="ARBA00022603"/>
    </source>
</evidence>
<dbReference type="InterPro" id="IPR011257">
    <property type="entry name" value="DNA_glycosylase"/>
</dbReference>
<dbReference type="SMART" id="SM00478">
    <property type="entry name" value="ENDO3c"/>
    <property type="match status" value="1"/>
</dbReference>
<keyword evidence="12" id="KW-0804">Transcription</keyword>
<dbReference type="RefSeq" id="WP_161928212.1">
    <property type="nucleotide sequence ID" value="NZ_BJOU01000011.1"/>
</dbReference>
<evidence type="ECO:0000256" key="5">
    <source>
        <dbReference type="ARBA" id="ARBA00022679"/>
    </source>
</evidence>
<dbReference type="CDD" id="cd00056">
    <property type="entry name" value="ENDO3c"/>
    <property type="match status" value="1"/>
</dbReference>
<dbReference type="Proteomes" id="UP000444980">
    <property type="component" value="Unassembled WGS sequence"/>
</dbReference>
<evidence type="ECO:0000313" key="16">
    <source>
        <dbReference type="Proteomes" id="UP000444980"/>
    </source>
</evidence>
<keyword evidence="6" id="KW-0479">Metal-binding</keyword>
<evidence type="ECO:0000256" key="8">
    <source>
        <dbReference type="ARBA" id="ARBA00022833"/>
    </source>
</evidence>
<keyword evidence="4" id="KW-0489">Methyltransferase</keyword>
<dbReference type="OrthoDB" id="9811249at2"/>
<dbReference type="EC" id="3.2.2.21" evidence="3"/>
<evidence type="ECO:0000256" key="9">
    <source>
        <dbReference type="ARBA" id="ARBA00023015"/>
    </source>
</evidence>
<comment type="catalytic activity">
    <reaction evidence="1">
        <text>Hydrolysis of alkylated DNA, releasing 3-methyladenine, 3-methylguanine, 7-methylguanine and 7-methyladenine.</text>
        <dbReference type="EC" id="3.2.2.21"/>
    </reaction>
</comment>
<dbReference type="InterPro" id="IPR003265">
    <property type="entry name" value="HhH-GPD_domain"/>
</dbReference>
<dbReference type="SUPFAM" id="SSF57884">
    <property type="entry name" value="Ada DNA repair protein, N-terminal domain (N-Ada 10)"/>
    <property type="match status" value="1"/>
</dbReference>
<keyword evidence="9" id="KW-0805">Transcription regulation</keyword>
<accession>A0A7I9V0Z6</accession>
<sequence>MTTPTLDFDRCYGALESRDERFDGQFVVTVASTGIYCRPSCPARTPKRANVAFVATAAAAQRLGFRACRRCLPDAVPGSPRWDHAADVAARAMRLIADGVVDRDGVGGLAAALGYSPRQLERILTAEFGAGPLALARAQRATNARILLTRTDLSMTEVAYAAGFSSVRQFNDTIRSVFAAAPSQLRGTPSPEAAVDRRITLRLPFRAPLDSRWLRWHLAAHAIPGHSTAEQRILTLPHGPALADIGFADRHVTLRLRHLDLRDLGAAVSRVRRLLDLDADIATVDSALARGRFAPLVRSAPGVRVPGTSDPFTSVVSTMVGQQISTAAARTHLGRLVAELGAPAPWTSDDGPTRLFPSPAAIAESGSTVLRGPRRRINAIVGIARAIADGEMELHAGVDASQSHDALLARPGIGAWTADYLTMTVAGDPDVALDTDLVVARTAADLSIDRAGLADTAPWRSYASMRLWRHRLLTVPDTEGPAS</sequence>
<evidence type="ECO:0000313" key="15">
    <source>
        <dbReference type="EMBL" id="GED98842.1"/>
    </source>
</evidence>
<dbReference type="EMBL" id="BJOU01000011">
    <property type="protein sequence ID" value="GED98842.1"/>
    <property type="molecule type" value="Genomic_DNA"/>
</dbReference>
<comment type="cofactor">
    <cofactor evidence="2">
        <name>Zn(2+)</name>
        <dbReference type="ChEBI" id="CHEBI:29105"/>
    </cofactor>
</comment>
<dbReference type="Pfam" id="PF02805">
    <property type="entry name" value="Ada_Zn_binding"/>
    <property type="match status" value="1"/>
</dbReference>
<dbReference type="AlphaFoldDB" id="A0A7I9V0Z6"/>
<reference evidence="16" key="1">
    <citation type="submission" date="2019-06" db="EMBL/GenBank/DDBJ databases">
        <title>Gordonia isolated from sludge of a wastewater treatment plant.</title>
        <authorList>
            <person name="Tamura T."/>
            <person name="Aoyama K."/>
            <person name="Kang Y."/>
            <person name="Saito S."/>
            <person name="Akiyama N."/>
            <person name="Yazawa K."/>
            <person name="Gonoi T."/>
            <person name="Mikami Y."/>
        </authorList>
    </citation>
    <scope>NUCLEOTIDE SEQUENCE [LARGE SCALE GENOMIC DNA]</scope>
    <source>
        <strain evidence="16">NBRC 107697</strain>
    </source>
</reference>
<evidence type="ECO:0000256" key="10">
    <source>
        <dbReference type="ARBA" id="ARBA00023125"/>
    </source>
</evidence>
<proteinExistence type="predicted"/>
<dbReference type="InterPro" id="IPR009057">
    <property type="entry name" value="Homeodomain-like_sf"/>
</dbReference>
<dbReference type="InterPro" id="IPR018060">
    <property type="entry name" value="HTH_AraC"/>
</dbReference>
<dbReference type="SUPFAM" id="SSF46689">
    <property type="entry name" value="Homeodomain-like"/>
    <property type="match status" value="1"/>
</dbReference>
<dbReference type="Gene3D" id="3.40.10.10">
    <property type="entry name" value="DNA Methylphosphotriester Repair Domain"/>
    <property type="match status" value="1"/>
</dbReference>
<evidence type="ECO:0000259" key="14">
    <source>
        <dbReference type="PROSITE" id="PS01124"/>
    </source>
</evidence>
<dbReference type="GO" id="GO:0032259">
    <property type="term" value="P:methylation"/>
    <property type="evidence" value="ECO:0007669"/>
    <property type="project" value="UniProtKB-KW"/>
</dbReference>
<dbReference type="SMART" id="SM01009">
    <property type="entry name" value="AlkA_N"/>
    <property type="match status" value="1"/>
</dbReference>
<evidence type="ECO:0000256" key="7">
    <source>
        <dbReference type="ARBA" id="ARBA00022763"/>
    </source>
</evidence>
<evidence type="ECO:0000256" key="13">
    <source>
        <dbReference type="ARBA" id="ARBA00023204"/>
    </source>
</evidence>
<dbReference type="GO" id="GO:0032993">
    <property type="term" value="C:protein-DNA complex"/>
    <property type="evidence" value="ECO:0007669"/>
    <property type="project" value="TreeGrafter"/>
</dbReference>
<keyword evidence="16" id="KW-1185">Reference proteome</keyword>
<dbReference type="GO" id="GO:0006307">
    <property type="term" value="P:DNA alkylation repair"/>
    <property type="evidence" value="ECO:0007669"/>
    <property type="project" value="TreeGrafter"/>
</dbReference>
<dbReference type="Gene3D" id="3.30.310.20">
    <property type="entry name" value="DNA-3-methyladenine glycosylase AlkA, N-terminal domain"/>
    <property type="match status" value="1"/>
</dbReference>
<dbReference type="Gene3D" id="1.10.340.30">
    <property type="entry name" value="Hypothetical protein, domain 2"/>
    <property type="match status" value="1"/>
</dbReference>
<dbReference type="InterPro" id="IPR051912">
    <property type="entry name" value="Alkylbase_DNA_Glycosylase/TA"/>
</dbReference>
<organism evidence="15 16">
    <name type="scientific">Gordonia crocea</name>
    <dbReference type="NCBI Taxonomy" id="589162"/>
    <lineage>
        <taxon>Bacteria</taxon>
        <taxon>Bacillati</taxon>
        <taxon>Actinomycetota</taxon>
        <taxon>Actinomycetes</taxon>
        <taxon>Mycobacteriales</taxon>
        <taxon>Gordoniaceae</taxon>
        <taxon>Gordonia</taxon>
    </lineage>
</organism>
<dbReference type="SMART" id="SM00342">
    <property type="entry name" value="HTH_ARAC"/>
    <property type="match status" value="1"/>
</dbReference>
<dbReference type="Gene3D" id="1.10.10.60">
    <property type="entry name" value="Homeodomain-like"/>
    <property type="match status" value="1"/>
</dbReference>
<dbReference type="GO" id="GO:0032131">
    <property type="term" value="F:alkylated DNA binding"/>
    <property type="evidence" value="ECO:0007669"/>
    <property type="project" value="TreeGrafter"/>
</dbReference>
<dbReference type="InterPro" id="IPR037046">
    <property type="entry name" value="AlkA_N_sf"/>
</dbReference>
<dbReference type="GO" id="GO:0043565">
    <property type="term" value="F:sequence-specific DNA binding"/>
    <property type="evidence" value="ECO:0007669"/>
    <property type="project" value="InterPro"/>
</dbReference>
<dbReference type="GO" id="GO:0043916">
    <property type="term" value="F:DNA-7-methylguanine glycosylase activity"/>
    <property type="evidence" value="ECO:0007669"/>
    <property type="project" value="TreeGrafter"/>
</dbReference>
<dbReference type="InterPro" id="IPR018062">
    <property type="entry name" value="HTH_AraC-typ_CS"/>
</dbReference>
<comment type="caution">
    <text evidence="15">The sequence shown here is derived from an EMBL/GenBank/DDBJ whole genome shotgun (WGS) entry which is preliminary data.</text>
</comment>
<keyword evidence="7" id="KW-0227">DNA damage</keyword>
<dbReference type="GO" id="GO:0008270">
    <property type="term" value="F:zinc ion binding"/>
    <property type="evidence" value="ECO:0007669"/>
    <property type="project" value="InterPro"/>
</dbReference>
<gene>
    <name evidence="15" type="ORF">nbrc107697_28810</name>
</gene>
<dbReference type="InterPro" id="IPR010316">
    <property type="entry name" value="AlkA_N"/>
</dbReference>
<dbReference type="PANTHER" id="PTHR43003:SF13">
    <property type="entry name" value="DNA-3-METHYLADENINE GLYCOSYLASE 2"/>
    <property type="match status" value="1"/>
</dbReference>
<dbReference type="GO" id="GO:0008168">
    <property type="term" value="F:methyltransferase activity"/>
    <property type="evidence" value="ECO:0007669"/>
    <property type="project" value="UniProtKB-KW"/>
</dbReference>